<accession>V2WTP5</accession>
<dbReference type="KEGG" id="mrr:Moror_12070"/>
<dbReference type="Pfam" id="PF03732">
    <property type="entry name" value="Retrotrans_gag"/>
    <property type="match status" value="1"/>
</dbReference>
<evidence type="ECO:0000313" key="2">
    <source>
        <dbReference type="EMBL" id="ESK83580.1"/>
    </source>
</evidence>
<dbReference type="InterPro" id="IPR005162">
    <property type="entry name" value="Retrotrans_gag_dom"/>
</dbReference>
<proteinExistence type="predicted"/>
<evidence type="ECO:0000259" key="1">
    <source>
        <dbReference type="Pfam" id="PF03732"/>
    </source>
</evidence>
<keyword evidence="3" id="KW-1185">Reference proteome</keyword>
<organism evidence="2 3">
    <name type="scientific">Moniliophthora roreri (strain MCA 2997)</name>
    <name type="common">Cocoa frosty pod rot fungus</name>
    <name type="synonym">Crinipellis roreri</name>
    <dbReference type="NCBI Taxonomy" id="1381753"/>
    <lineage>
        <taxon>Eukaryota</taxon>
        <taxon>Fungi</taxon>
        <taxon>Dikarya</taxon>
        <taxon>Basidiomycota</taxon>
        <taxon>Agaricomycotina</taxon>
        <taxon>Agaricomycetes</taxon>
        <taxon>Agaricomycetidae</taxon>
        <taxon>Agaricales</taxon>
        <taxon>Marasmiineae</taxon>
        <taxon>Marasmiaceae</taxon>
        <taxon>Moniliophthora</taxon>
    </lineage>
</organism>
<name>V2WTP5_MONRO</name>
<dbReference type="Proteomes" id="UP000017559">
    <property type="component" value="Unassembled WGS sequence"/>
</dbReference>
<sequence>MLPELPFFENISSSENTARSSIDSLESTEGFTPFAKEQLPETEIMSGEDGDEALKWDNLKTAFKRHYLLADIKADAQLRIEEMKMGERADNFVNEFRVLADESEYDDQALIHIFRKGLPFVLADKILNQPQGRPADLNGWFQMAADKKRRFEKKETTVNRLETGKLSEEDRKEYMKDGRCFRCTKQGHLS</sequence>
<dbReference type="AlphaFoldDB" id="V2WTP5"/>
<reference evidence="2 3" key="1">
    <citation type="journal article" date="2014" name="BMC Genomics">
        <title>Genome and secretome analysis of the hemibiotrophic fungal pathogen, Moniliophthora roreri, which causes frosty pod rot disease of cacao: mechanisms of the biotrophic and necrotrophic phases.</title>
        <authorList>
            <person name="Meinhardt L.W."/>
            <person name="Costa G.G.L."/>
            <person name="Thomazella D.P.T."/>
            <person name="Teixeira P.J.P.L."/>
            <person name="Carazzolle M.F."/>
            <person name="Schuster S.C."/>
            <person name="Carlson J.E."/>
            <person name="Guiltinan M.J."/>
            <person name="Mieczkowski P."/>
            <person name="Farmer A."/>
            <person name="Ramaraj T."/>
            <person name="Crozier J."/>
            <person name="Davis R.E."/>
            <person name="Shao J."/>
            <person name="Melnick R.L."/>
            <person name="Pereira G.A.G."/>
            <person name="Bailey B.A."/>
        </authorList>
    </citation>
    <scope>NUCLEOTIDE SEQUENCE [LARGE SCALE GENOMIC DNA]</scope>
    <source>
        <strain evidence="2 3">MCA 2997</strain>
    </source>
</reference>
<dbReference type="OrthoDB" id="5088132at2759"/>
<feature type="domain" description="Retrotransposon gag" evidence="1">
    <location>
        <begin position="53"/>
        <end position="118"/>
    </location>
</feature>
<evidence type="ECO:0000313" key="3">
    <source>
        <dbReference type="Proteomes" id="UP000017559"/>
    </source>
</evidence>
<dbReference type="EMBL" id="AWSO01001507">
    <property type="protein sequence ID" value="ESK83580.1"/>
    <property type="molecule type" value="Genomic_DNA"/>
</dbReference>
<gene>
    <name evidence="2" type="ORF">Moror_12070</name>
</gene>
<dbReference type="HOGENOM" id="CLU_1428357_0_0_1"/>
<comment type="caution">
    <text evidence="2">The sequence shown here is derived from an EMBL/GenBank/DDBJ whole genome shotgun (WGS) entry which is preliminary data.</text>
</comment>
<protein>
    <recommendedName>
        <fullName evidence="1">Retrotransposon gag domain-containing protein</fullName>
    </recommendedName>
</protein>